<dbReference type="RefSeq" id="WP_290194998.1">
    <property type="nucleotide sequence ID" value="NZ_CP047654.1"/>
</dbReference>
<comment type="caution">
    <text evidence="3">The sequence shown here is derived from an EMBL/GenBank/DDBJ whole genome shotgun (WGS) entry which is preliminary data.</text>
</comment>
<keyword evidence="2" id="KW-0732">Signal</keyword>
<protein>
    <submittedName>
        <fullName evidence="3">Uncharacterized protein</fullName>
    </submittedName>
</protein>
<feature type="signal peptide" evidence="2">
    <location>
        <begin position="1"/>
        <end position="24"/>
    </location>
</feature>
<organism evidence="3 4">
    <name type="scientific">Corynebacterium guangdongense</name>
    <dbReference type="NCBI Taxonomy" id="1783348"/>
    <lineage>
        <taxon>Bacteria</taxon>
        <taxon>Bacillati</taxon>
        <taxon>Actinomycetota</taxon>
        <taxon>Actinomycetes</taxon>
        <taxon>Mycobacteriales</taxon>
        <taxon>Corynebacteriaceae</taxon>
        <taxon>Corynebacterium</taxon>
    </lineage>
</organism>
<sequence length="186" mass="19256">MKTRISLLSIAAAAVVTMSPTIAAADPIDDALAKLPAGEITCEQAESYWTTESEYEAIRAQAQIVATFHDRGDDIVAALARVDEAADRCGLKEEADGKPGTPATPAQPAKPATPAQPATPGPKGTPGKPEHAATPATPAIAAAPATPAEEDTADNYIDELLPTVLEYFEENRDAILAALPELSSEA</sequence>
<dbReference type="Proteomes" id="UP001180840">
    <property type="component" value="Unassembled WGS sequence"/>
</dbReference>
<evidence type="ECO:0000313" key="3">
    <source>
        <dbReference type="EMBL" id="MDR7329849.1"/>
    </source>
</evidence>
<feature type="chain" id="PRO_5046550329" evidence="2">
    <location>
        <begin position="25"/>
        <end position="186"/>
    </location>
</feature>
<name>A0ABU1ZY31_9CORY</name>
<dbReference type="EMBL" id="JAVDXZ010000001">
    <property type="protein sequence ID" value="MDR7329849.1"/>
    <property type="molecule type" value="Genomic_DNA"/>
</dbReference>
<feature type="compositionally biased region" description="Low complexity" evidence="1">
    <location>
        <begin position="98"/>
        <end position="147"/>
    </location>
</feature>
<evidence type="ECO:0000256" key="1">
    <source>
        <dbReference type="SAM" id="MobiDB-lite"/>
    </source>
</evidence>
<evidence type="ECO:0000313" key="4">
    <source>
        <dbReference type="Proteomes" id="UP001180840"/>
    </source>
</evidence>
<evidence type="ECO:0000256" key="2">
    <source>
        <dbReference type="SAM" id="SignalP"/>
    </source>
</evidence>
<keyword evidence="4" id="KW-1185">Reference proteome</keyword>
<proteinExistence type="predicted"/>
<feature type="region of interest" description="Disordered" evidence="1">
    <location>
        <begin position="91"/>
        <end position="154"/>
    </location>
</feature>
<reference evidence="3" key="1">
    <citation type="submission" date="2023-07" db="EMBL/GenBank/DDBJ databases">
        <title>Sequencing the genomes of 1000 actinobacteria strains.</title>
        <authorList>
            <person name="Klenk H.-P."/>
        </authorList>
    </citation>
    <scope>NUCLEOTIDE SEQUENCE</scope>
    <source>
        <strain evidence="3">DSM 107476</strain>
    </source>
</reference>
<accession>A0ABU1ZY31</accession>
<gene>
    <name evidence="3" type="ORF">J2S39_001525</name>
</gene>